<keyword evidence="3 6" id="KW-0812">Transmembrane</keyword>
<keyword evidence="11" id="KW-1185">Reference proteome</keyword>
<feature type="domain" description="Heme-copper oxidase subunit III family profile" evidence="9">
    <location>
        <begin position="31"/>
        <end position="206"/>
    </location>
</feature>
<evidence type="ECO:0000256" key="2">
    <source>
        <dbReference type="ARBA" id="ARBA00010581"/>
    </source>
</evidence>
<keyword evidence="4 8" id="KW-1133">Transmembrane helix</keyword>
<dbReference type="Proteomes" id="UP000323671">
    <property type="component" value="Chromosome"/>
</dbReference>
<dbReference type="PANTHER" id="PTHR11403">
    <property type="entry name" value="CYTOCHROME C OXIDASE SUBUNIT III"/>
    <property type="match status" value="1"/>
</dbReference>
<evidence type="ECO:0000256" key="8">
    <source>
        <dbReference type="SAM" id="Phobius"/>
    </source>
</evidence>
<name>A0A5C1EAC7_9RHOO</name>
<evidence type="ECO:0000256" key="6">
    <source>
        <dbReference type="RuleBase" id="RU003376"/>
    </source>
</evidence>
<evidence type="ECO:0000256" key="1">
    <source>
        <dbReference type="ARBA" id="ARBA00004141"/>
    </source>
</evidence>
<dbReference type="GO" id="GO:0004129">
    <property type="term" value="F:cytochrome-c oxidase activity"/>
    <property type="evidence" value="ECO:0007669"/>
    <property type="project" value="InterPro"/>
</dbReference>
<dbReference type="KEGG" id="otr:OTERR_23840"/>
<dbReference type="SUPFAM" id="SSF81452">
    <property type="entry name" value="Cytochrome c oxidase subunit III-like"/>
    <property type="match status" value="1"/>
</dbReference>
<comment type="subcellular location">
    <subcellularLocation>
        <location evidence="6">Cell membrane</location>
        <topology evidence="6">Multi-pass membrane protein</topology>
    </subcellularLocation>
    <subcellularLocation>
        <location evidence="1">Membrane</location>
        <topology evidence="1">Multi-pass membrane protein</topology>
    </subcellularLocation>
</comment>
<feature type="transmembrane region" description="Helical" evidence="8">
    <location>
        <begin position="31"/>
        <end position="54"/>
    </location>
</feature>
<dbReference type="EMBL" id="CP022579">
    <property type="protein sequence ID" value="QEL65860.1"/>
    <property type="molecule type" value="Genomic_DNA"/>
</dbReference>
<dbReference type="PANTHER" id="PTHR11403:SF6">
    <property type="entry name" value="NITRIC OXIDE REDUCTASE SUBUNIT E"/>
    <property type="match status" value="1"/>
</dbReference>
<reference evidence="10 11" key="1">
    <citation type="submission" date="2017-07" db="EMBL/GenBank/DDBJ databases">
        <title>Complete genome sequence of Oryzomicrobium terrae TPP412.</title>
        <authorList>
            <person name="Chiu L.-W."/>
            <person name="Lo K.-J."/>
            <person name="Tsai Y.-M."/>
            <person name="Lin S.-S."/>
            <person name="Kuo C.-H."/>
            <person name="Liu C.-T."/>
        </authorList>
    </citation>
    <scope>NUCLEOTIDE SEQUENCE [LARGE SCALE GENOMIC DNA]</scope>
    <source>
        <strain evidence="10 11">TPP412</strain>
    </source>
</reference>
<organism evidence="10 11">
    <name type="scientific">Oryzomicrobium terrae</name>
    <dbReference type="NCBI Taxonomy" id="1735038"/>
    <lineage>
        <taxon>Bacteria</taxon>
        <taxon>Pseudomonadati</taxon>
        <taxon>Pseudomonadota</taxon>
        <taxon>Betaproteobacteria</taxon>
        <taxon>Rhodocyclales</taxon>
        <taxon>Rhodocyclaceae</taxon>
        <taxon>Oryzomicrobium</taxon>
    </lineage>
</organism>
<dbReference type="GO" id="GO:0005886">
    <property type="term" value="C:plasma membrane"/>
    <property type="evidence" value="ECO:0007669"/>
    <property type="project" value="UniProtKB-SubCell"/>
</dbReference>
<feature type="transmembrane region" description="Helical" evidence="8">
    <location>
        <begin position="105"/>
        <end position="123"/>
    </location>
</feature>
<dbReference type="GO" id="GO:0019646">
    <property type="term" value="P:aerobic electron transport chain"/>
    <property type="evidence" value="ECO:0007669"/>
    <property type="project" value="InterPro"/>
</dbReference>
<dbReference type="Pfam" id="PF00510">
    <property type="entry name" value="COX3"/>
    <property type="match status" value="1"/>
</dbReference>
<evidence type="ECO:0000259" key="9">
    <source>
        <dbReference type="PROSITE" id="PS50253"/>
    </source>
</evidence>
<gene>
    <name evidence="10" type="primary">norE</name>
    <name evidence="10" type="ORF">OTERR_23840</name>
</gene>
<proteinExistence type="inferred from homology"/>
<evidence type="ECO:0000313" key="11">
    <source>
        <dbReference type="Proteomes" id="UP000323671"/>
    </source>
</evidence>
<evidence type="ECO:0000256" key="5">
    <source>
        <dbReference type="ARBA" id="ARBA00023136"/>
    </source>
</evidence>
<protein>
    <submittedName>
        <fullName evidence="10">Additional subunit of nitric oxide reductase</fullName>
    </submittedName>
</protein>
<evidence type="ECO:0000256" key="4">
    <source>
        <dbReference type="ARBA" id="ARBA00022989"/>
    </source>
</evidence>
<feature type="transmembrane region" description="Helical" evidence="8">
    <location>
        <begin position="75"/>
        <end position="93"/>
    </location>
</feature>
<dbReference type="PROSITE" id="PS50253">
    <property type="entry name" value="COX3"/>
    <property type="match status" value="1"/>
</dbReference>
<dbReference type="Gene3D" id="1.20.120.80">
    <property type="entry name" value="Cytochrome c oxidase, subunit III, four-helix bundle"/>
    <property type="match status" value="1"/>
</dbReference>
<feature type="transmembrane region" description="Helical" evidence="8">
    <location>
        <begin position="143"/>
        <end position="166"/>
    </location>
</feature>
<feature type="region of interest" description="Disordered" evidence="7">
    <location>
        <begin position="1"/>
        <end position="21"/>
    </location>
</feature>
<evidence type="ECO:0000313" key="10">
    <source>
        <dbReference type="EMBL" id="QEL65860.1"/>
    </source>
</evidence>
<sequence>MNSESLTLPAPSAPSPAEAPVEPSRHLAGDLAIWVFICAELLAFAVFFVAYGVARARHVDLFNAGQLTLDRNAGAINTVLLITGSWFVVQAVARLRAGNARASATRLLFALACGGGFLVVKVFEYKAKFAAGISLSTDTFYMFYISLTFFHLMHVLLGMVILILLWNSLRRGPGPTTLSSLESGAAYWHMVDLVWIILFPLVYVLR</sequence>
<comment type="similarity">
    <text evidence="2 6">Belongs to the cytochrome c oxidase subunit 3 family.</text>
</comment>
<dbReference type="CDD" id="cd02862">
    <property type="entry name" value="NorE_like"/>
    <property type="match status" value="1"/>
</dbReference>
<accession>A0A5C1EAC7</accession>
<keyword evidence="5 8" id="KW-0472">Membrane</keyword>
<dbReference type="InterPro" id="IPR024791">
    <property type="entry name" value="Cyt_c/ubiquinol_Oxase_su3"/>
</dbReference>
<dbReference type="InterPro" id="IPR013833">
    <property type="entry name" value="Cyt_c_oxidase_su3_a-hlx"/>
</dbReference>
<feature type="transmembrane region" description="Helical" evidence="8">
    <location>
        <begin position="186"/>
        <end position="205"/>
    </location>
</feature>
<dbReference type="InterPro" id="IPR035973">
    <property type="entry name" value="Cyt_c_oxidase_su3-like_sf"/>
</dbReference>
<dbReference type="AlphaFoldDB" id="A0A5C1EAC7"/>
<evidence type="ECO:0000256" key="7">
    <source>
        <dbReference type="SAM" id="MobiDB-lite"/>
    </source>
</evidence>
<dbReference type="RefSeq" id="WP_149425918.1">
    <property type="nucleotide sequence ID" value="NZ_CP022579.1"/>
</dbReference>
<evidence type="ECO:0000256" key="3">
    <source>
        <dbReference type="ARBA" id="ARBA00022692"/>
    </source>
</evidence>
<dbReference type="InterPro" id="IPR000298">
    <property type="entry name" value="Cyt_c_oxidase-like_su3"/>
</dbReference>